<accession>A0A242AVN4</accession>
<keyword evidence="2" id="KW-1185">Reference proteome</keyword>
<dbReference type="OrthoDB" id="2058877at2"/>
<dbReference type="AlphaFoldDB" id="A0A242AVN4"/>
<dbReference type="RefSeq" id="WP_086312653.1">
    <property type="nucleotide sequence ID" value="NZ_CP147244.1"/>
</dbReference>
<evidence type="ECO:0000313" key="2">
    <source>
        <dbReference type="Proteomes" id="UP000194948"/>
    </source>
</evidence>
<gene>
    <name evidence="1" type="ORF">A5821_000262</name>
</gene>
<name>A0A242AVN4_9ENTE</name>
<protein>
    <submittedName>
        <fullName evidence="1">Uncharacterized protein</fullName>
    </submittedName>
</protein>
<reference evidence="2" key="1">
    <citation type="submission" date="2017-05" db="EMBL/GenBank/DDBJ databases">
        <title>The Genome Sequence of EEnterococcus faecalis 9F2_4866.</title>
        <authorList>
            <consortium name="The Broad Institute Genomics Platform"/>
            <consortium name="The Broad Institute Genomic Center for Infectious Diseases"/>
            <person name="Earl A."/>
            <person name="Manson A."/>
            <person name="Schwartman J."/>
            <person name="Gilmore M."/>
            <person name="Abouelleil A."/>
            <person name="Cao P."/>
            <person name="Chapman S."/>
            <person name="Cusick C."/>
            <person name="Shea T."/>
            <person name="Young S."/>
            <person name="Neafsey D."/>
            <person name="Nusbaum C."/>
            <person name="Birren B."/>
        </authorList>
    </citation>
    <scope>NUCLEOTIDE SEQUENCE [LARGE SCALE GENOMIC DNA]</scope>
    <source>
        <strain evidence="2">7F3_DIV0205</strain>
    </source>
</reference>
<organism evidence="1 2">
    <name type="scientific">Candidatus Enterococcus palustris</name>
    <dbReference type="NCBI Taxonomy" id="1834189"/>
    <lineage>
        <taxon>Bacteria</taxon>
        <taxon>Bacillati</taxon>
        <taxon>Bacillota</taxon>
        <taxon>Bacilli</taxon>
        <taxon>Lactobacillales</taxon>
        <taxon>Enterococcaceae</taxon>
        <taxon>Enterococcus</taxon>
    </lineage>
</organism>
<evidence type="ECO:0000313" key="1">
    <source>
        <dbReference type="EMBL" id="WYJ99185.1"/>
    </source>
</evidence>
<dbReference type="EMBL" id="CP147244">
    <property type="protein sequence ID" value="WYJ99185.1"/>
    <property type="molecule type" value="Genomic_DNA"/>
</dbReference>
<proteinExistence type="predicted"/>
<reference evidence="1 2" key="2">
    <citation type="submission" date="2024-03" db="EMBL/GenBank/DDBJ databases">
        <title>The Genome Sequence of Enterococcus sp. DIV0205d.</title>
        <authorList>
            <consortium name="The Broad Institute Genomics Platform"/>
            <consortium name="The Broad Institute Microbial Omics Core"/>
            <consortium name="The Broad Institute Genomic Center for Infectious Diseases"/>
            <person name="Earl A."/>
            <person name="Manson A."/>
            <person name="Gilmore M."/>
            <person name="Schwartman J."/>
            <person name="Shea T."/>
            <person name="Abouelleil A."/>
            <person name="Cao P."/>
            <person name="Chapman S."/>
            <person name="Cusick C."/>
            <person name="Young S."/>
            <person name="Neafsey D."/>
            <person name="Nusbaum C."/>
            <person name="Birren B."/>
        </authorList>
    </citation>
    <scope>NUCLEOTIDE SEQUENCE [LARGE SCALE GENOMIC DNA]</scope>
    <source>
        <strain evidence="1 2">7F3_DIV0205</strain>
    </source>
</reference>
<dbReference type="Proteomes" id="UP000194948">
    <property type="component" value="Chromosome"/>
</dbReference>
<sequence length="137" mass="15924">MEKWINRFSDVIPYDAYDYFVNIRSGEEAGLVVELEYKKDSTKKVIIDFGSTEAMRIVEEGLYLTGVFRDEEIGKYKEKKFESVIYEIEDGEFGNFIKNTSAGLYDHFQLKHFIIVTANFVIEVINSTDPEIIVLKK</sequence>